<evidence type="ECO:0000256" key="3">
    <source>
        <dbReference type="ARBA" id="ARBA00022989"/>
    </source>
</evidence>
<feature type="transmembrane region" description="Helical" evidence="5">
    <location>
        <begin position="145"/>
        <end position="168"/>
    </location>
</feature>
<gene>
    <name evidence="6" type="ORF">FC14_GL000706</name>
</gene>
<comment type="caution">
    <text evidence="6">The sequence shown here is derived from an EMBL/GenBank/DDBJ whole genome shotgun (WGS) entry which is preliminary data.</text>
</comment>
<dbReference type="GeneID" id="75138127"/>
<keyword evidence="4 5" id="KW-0472">Membrane</keyword>
<dbReference type="PATRIC" id="fig|1423718.3.peg.738"/>
<evidence type="ECO:0000256" key="1">
    <source>
        <dbReference type="ARBA" id="ARBA00022475"/>
    </source>
</evidence>
<keyword evidence="3 5" id="KW-1133">Transmembrane helix</keyword>
<dbReference type="EMBL" id="AYYP01000008">
    <property type="protein sequence ID" value="KRM66103.1"/>
    <property type="molecule type" value="Genomic_DNA"/>
</dbReference>
<name>A0A0R2AGB7_9LACO</name>
<dbReference type="AlphaFoldDB" id="A0A0R2AGB7"/>
<evidence type="ECO:0000256" key="5">
    <source>
        <dbReference type="HAMAP-Rule" id="MF_01572"/>
    </source>
</evidence>
<feature type="transmembrane region" description="Helical" evidence="5">
    <location>
        <begin position="78"/>
        <end position="99"/>
    </location>
</feature>
<evidence type="ECO:0000313" key="6">
    <source>
        <dbReference type="EMBL" id="KRM66103.1"/>
    </source>
</evidence>
<dbReference type="Pfam" id="PF07155">
    <property type="entry name" value="ECF-ribofla_trS"/>
    <property type="match status" value="1"/>
</dbReference>
<evidence type="ECO:0000256" key="4">
    <source>
        <dbReference type="ARBA" id="ARBA00023136"/>
    </source>
</evidence>
<dbReference type="Gene3D" id="1.10.1760.20">
    <property type="match status" value="1"/>
</dbReference>
<dbReference type="InterPro" id="IPR022914">
    <property type="entry name" value="UPF0397"/>
</dbReference>
<feature type="transmembrane region" description="Helical" evidence="5">
    <location>
        <begin position="111"/>
        <end position="133"/>
    </location>
</feature>
<dbReference type="HAMAP" id="MF_01572">
    <property type="entry name" value="UPF0397"/>
    <property type="match status" value="1"/>
</dbReference>
<evidence type="ECO:0000256" key="2">
    <source>
        <dbReference type="ARBA" id="ARBA00022692"/>
    </source>
</evidence>
<comment type="similarity">
    <text evidence="5">Belongs to the UPF0397 family.</text>
</comment>
<proteinExistence type="inferred from homology"/>
<protein>
    <recommendedName>
        <fullName evidence="5">UPF0397 protein FC14_GL000706</fullName>
    </recommendedName>
</protein>
<keyword evidence="1 5" id="KW-1003">Cell membrane</keyword>
<dbReference type="InterPro" id="IPR009825">
    <property type="entry name" value="ECF_substrate-spec-like"/>
</dbReference>
<dbReference type="PANTHER" id="PTHR37815:SF3">
    <property type="entry name" value="UPF0397 PROTEIN SPR0429"/>
    <property type="match status" value="1"/>
</dbReference>
<dbReference type="PANTHER" id="PTHR37815">
    <property type="entry name" value="UPF0397 PROTEIN BC_2624-RELATED"/>
    <property type="match status" value="1"/>
</dbReference>
<feature type="transmembrane region" description="Helical" evidence="5">
    <location>
        <begin position="45"/>
        <end position="66"/>
    </location>
</feature>
<dbReference type="GO" id="GO:0005886">
    <property type="term" value="C:plasma membrane"/>
    <property type="evidence" value="ECO:0007669"/>
    <property type="project" value="UniProtKB-SubCell"/>
</dbReference>
<reference evidence="6 7" key="1">
    <citation type="journal article" date="2015" name="Genome Announc.">
        <title>Expanding the biotechnology potential of lactobacilli through comparative genomics of 213 strains and associated genera.</title>
        <authorList>
            <person name="Sun Z."/>
            <person name="Harris H.M."/>
            <person name="McCann A."/>
            <person name="Guo C."/>
            <person name="Argimon S."/>
            <person name="Zhang W."/>
            <person name="Yang X."/>
            <person name="Jeffery I.B."/>
            <person name="Cooney J.C."/>
            <person name="Kagawa T.F."/>
            <person name="Liu W."/>
            <person name="Song Y."/>
            <person name="Salvetti E."/>
            <person name="Wrobel A."/>
            <person name="Rasinkangas P."/>
            <person name="Parkhill J."/>
            <person name="Rea M.C."/>
            <person name="O'Sullivan O."/>
            <person name="Ritari J."/>
            <person name="Douillard F.P."/>
            <person name="Paul Ross R."/>
            <person name="Yang R."/>
            <person name="Briner A.E."/>
            <person name="Felis G.E."/>
            <person name="de Vos W.M."/>
            <person name="Barrangou R."/>
            <person name="Klaenhammer T.R."/>
            <person name="Caufield P.W."/>
            <person name="Cui Y."/>
            <person name="Zhang H."/>
            <person name="O'Toole P.W."/>
        </authorList>
    </citation>
    <scope>NUCLEOTIDE SEQUENCE [LARGE SCALE GENOMIC DNA]</scope>
    <source>
        <strain evidence="6 7">DSM 20509</strain>
    </source>
</reference>
<keyword evidence="2 5" id="KW-0812">Transmembrane</keyword>
<dbReference type="Proteomes" id="UP000051008">
    <property type="component" value="Unassembled WGS sequence"/>
</dbReference>
<comment type="subcellular location">
    <subcellularLocation>
        <location evidence="5">Cell membrane</location>
        <topology evidence="5">Multi-pass membrane protein</topology>
    </subcellularLocation>
</comment>
<sequence>MKKNGFSVKTVVAIGIGAAVFVILGRFVSIPTGVANTSIETTYPFLALMASLYGPVAGFLIGLIGHTIKDATAYGSPWWSWVICSGIIGLIFGLVGSRFDLKHGEFKLKQILSFNLVQVVANYLVWALVAPSLDILIYSEPANKVYLQGIVSATANAISVAILGTLLLKAYAATRTKKGSLRKD</sequence>
<evidence type="ECO:0000313" key="7">
    <source>
        <dbReference type="Proteomes" id="UP000051008"/>
    </source>
</evidence>
<keyword evidence="7" id="KW-1185">Reference proteome</keyword>
<dbReference type="NCBIfam" id="NF010182">
    <property type="entry name" value="PRK13661.1"/>
    <property type="match status" value="1"/>
</dbReference>
<organism evidence="6 7">
    <name type="scientific">Ligilactobacillus agilis DSM 20509</name>
    <dbReference type="NCBI Taxonomy" id="1423718"/>
    <lineage>
        <taxon>Bacteria</taxon>
        <taxon>Bacillati</taxon>
        <taxon>Bacillota</taxon>
        <taxon>Bacilli</taxon>
        <taxon>Lactobacillales</taxon>
        <taxon>Lactobacillaceae</taxon>
        <taxon>Ligilactobacillus</taxon>
    </lineage>
</organism>
<dbReference type="OrthoDB" id="4550662at2"/>
<dbReference type="RefSeq" id="WP_050611580.1">
    <property type="nucleotide sequence ID" value="NZ_AYYP01000008.1"/>
</dbReference>
<feature type="transmembrane region" description="Helical" evidence="5">
    <location>
        <begin position="6"/>
        <end position="24"/>
    </location>
</feature>
<accession>A0A0R2AGB7</accession>